<protein>
    <submittedName>
        <fullName evidence="1">Uncharacterized protein</fullName>
    </submittedName>
</protein>
<accession>X0WG67</accession>
<dbReference type="AlphaFoldDB" id="X0WG67"/>
<proteinExistence type="predicted"/>
<sequence length="175" mass="19437">GVMQRITTPHLYFIGGLHYVELTPGLECVHPDIYPAENINVNVWLALSTAARDAVVEALDTPAGEYTGPVTETEIKIFRAMLNRADVQKLFKTPTMAGKTWHLFSLNFTASAKAQTALDYVAANRPGHFVILGAWRWNGTNIAGYEPHAQLVQFMPADVLADVDLRQSQQPRQFT</sequence>
<gene>
    <name evidence="1" type="ORF">S01H1_47524</name>
</gene>
<organism evidence="1">
    <name type="scientific">marine sediment metagenome</name>
    <dbReference type="NCBI Taxonomy" id="412755"/>
    <lineage>
        <taxon>unclassified sequences</taxon>
        <taxon>metagenomes</taxon>
        <taxon>ecological metagenomes</taxon>
    </lineage>
</organism>
<reference evidence="1" key="1">
    <citation type="journal article" date="2014" name="Front. Microbiol.">
        <title>High frequency of phylogenetically diverse reductive dehalogenase-homologous genes in deep subseafloor sedimentary metagenomes.</title>
        <authorList>
            <person name="Kawai M."/>
            <person name="Futagami T."/>
            <person name="Toyoda A."/>
            <person name="Takaki Y."/>
            <person name="Nishi S."/>
            <person name="Hori S."/>
            <person name="Arai W."/>
            <person name="Tsubouchi T."/>
            <person name="Morono Y."/>
            <person name="Uchiyama I."/>
            <person name="Ito T."/>
            <person name="Fujiyama A."/>
            <person name="Inagaki F."/>
            <person name="Takami H."/>
        </authorList>
    </citation>
    <scope>NUCLEOTIDE SEQUENCE</scope>
    <source>
        <strain evidence="1">Expedition CK06-06</strain>
    </source>
</reference>
<comment type="caution">
    <text evidence="1">The sequence shown here is derived from an EMBL/GenBank/DDBJ whole genome shotgun (WGS) entry which is preliminary data.</text>
</comment>
<evidence type="ECO:0000313" key="1">
    <source>
        <dbReference type="EMBL" id="GAG22187.1"/>
    </source>
</evidence>
<dbReference type="EMBL" id="BARS01030469">
    <property type="protein sequence ID" value="GAG22187.1"/>
    <property type="molecule type" value="Genomic_DNA"/>
</dbReference>
<name>X0WG67_9ZZZZ</name>
<feature type="non-terminal residue" evidence="1">
    <location>
        <position position="1"/>
    </location>
</feature>